<protein>
    <submittedName>
        <fullName evidence="8">Arylsulfatase</fullName>
        <ecNumber evidence="8">3.1.6.1</ecNumber>
    </submittedName>
</protein>
<dbReference type="InterPro" id="IPR024607">
    <property type="entry name" value="Sulfatase_CS"/>
</dbReference>
<feature type="domain" description="Sulfatase N-terminal" evidence="7">
    <location>
        <begin position="37"/>
        <end position="380"/>
    </location>
</feature>
<keyword evidence="9" id="KW-1185">Reference proteome</keyword>
<proteinExistence type="inferred from homology"/>
<dbReference type="AlphaFoldDB" id="A0A5C6EWD4"/>
<keyword evidence="3" id="KW-0479">Metal-binding</keyword>
<evidence type="ECO:0000256" key="6">
    <source>
        <dbReference type="ARBA" id="ARBA00022837"/>
    </source>
</evidence>
<comment type="cofactor">
    <cofactor evidence="1">
        <name>Ca(2+)</name>
        <dbReference type="ChEBI" id="CHEBI:29108"/>
    </cofactor>
</comment>
<evidence type="ECO:0000256" key="4">
    <source>
        <dbReference type="ARBA" id="ARBA00022729"/>
    </source>
</evidence>
<dbReference type="CDD" id="cd16030">
    <property type="entry name" value="iduronate-2-sulfatase"/>
    <property type="match status" value="1"/>
</dbReference>
<evidence type="ECO:0000256" key="3">
    <source>
        <dbReference type="ARBA" id="ARBA00022723"/>
    </source>
</evidence>
<dbReference type="OrthoDB" id="9782218at2"/>
<dbReference type="Pfam" id="PF00884">
    <property type="entry name" value="Sulfatase"/>
    <property type="match status" value="1"/>
</dbReference>
<dbReference type="GO" id="GO:0004065">
    <property type="term" value="F:arylsulfatase activity"/>
    <property type="evidence" value="ECO:0007669"/>
    <property type="project" value="UniProtKB-EC"/>
</dbReference>
<dbReference type="PANTHER" id="PTHR45953:SF1">
    <property type="entry name" value="IDURONATE 2-SULFATASE"/>
    <property type="match status" value="1"/>
</dbReference>
<evidence type="ECO:0000313" key="9">
    <source>
        <dbReference type="Proteomes" id="UP000317977"/>
    </source>
</evidence>
<dbReference type="InterPro" id="IPR017850">
    <property type="entry name" value="Alkaline_phosphatase_core_sf"/>
</dbReference>
<evidence type="ECO:0000256" key="2">
    <source>
        <dbReference type="ARBA" id="ARBA00008779"/>
    </source>
</evidence>
<reference evidence="8 9" key="1">
    <citation type="submission" date="2019-02" db="EMBL/GenBank/DDBJ databases">
        <title>Deep-cultivation of Planctomycetes and their phenomic and genomic characterization uncovers novel biology.</title>
        <authorList>
            <person name="Wiegand S."/>
            <person name="Jogler M."/>
            <person name="Boedeker C."/>
            <person name="Pinto D."/>
            <person name="Vollmers J."/>
            <person name="Rivas-Marin E."/>
            <person name="Kohn T."/>
            <person name="Peeters S.H."/>
            <person name="Heuer A."/>
            <person name="Rast P."/>
            <person name="Oberbeckmann S."/>
            <person name="Bunk B."/>
            <person name="Jeske O."/>
            <person name="Meyerdierks A."/>
            <person name="Storesund J.E."/>
            <person name="Kallscheuer N."/>
            <person name="Luecker S."/>
            <person name="Lage O.M."/>
            <person name="Pohl T."/>
            <person name="Merkel B.J."/>
            <person name="Hornburger P."/>
            <person name="Mueller R.-W."/>
            <person name="Bruemmer F."/>
            <person name="Labrenz M."/>
            <person name="Spormann A.M."/>
            <person name="Op Den Camp H."/>
            <person name="Overmann J."/>
            <person name="Amann R."/>
            <person name="Jetten M.S.M."/>
            <person name="Mascher T."/>
            <person name="Medema M.H."/>
            <person name="Devos D.P."/>
            <person name="Kaster A.-K."/>
            <person name="Ovreas L."/>
            <person name="Rohde M."/>
            <person name="Galperin M.Y."/>
            <person name="Jogler C."/>
        </authorList>
    </citation>
    <scope>NUCLEOTIDE SEQUENCE [LARGE SCALE GENOMIC DNA]</scope>
    <source>
        <strain evidence="8 9">Poly59</strain>
    </source>
</reference>
<dbReference type="InterPro" id="IPR000917">
    <property type="entry name" value="Sulfatase_N"/>
</dbReference>
<dbReference type="InterPro" id="IPR035874">
    <property type="entry name" value="IDS"/>
</dbReference>
<comment type="similarity">
    <text evidence="2">Belongs to the sulfatase family.</text>
</comment>
<accession>A0A5C6EWD4</accession>
<keyword evidence="6" id="KW-0106">Calcium</keyword>
<evidence type="ECO:0000313" key="8">
    <source>
        <dbReference type="EMBL" id="TWU51996.1"/>
    </source>
</evidence>
<dbReference type="PANTHER" id="PTHR45953">
    <property type="entry name" value="IDURONATE 2-SULFATASE"/>
    <property type="match status" value="1"/>
</dbReference>
<name>A0A5C6EWD4_9BACT</name>
<dbReference type="PROSITE" id="PS00149">
    <property type="entry name" value="SULFATASE_2"/>
    <property type="match status" value="1"/>
</dbReference>
<keyword evidence="4" id="KW-0732">Signal</keyword>
<dbReference type="GO" id="GO:0005737">
    <property type="term" value="C:cytoplasm"/>
    <property type="evidence" value="ECO:0007669"/>
    <property type="project" value="TreeGrafter"/>
</dbReference>
<dbReference type="GO" id="GO:0046872">
    <property type="term" value="F:metal ion binding"/>
    <property type="evidence" value="ECO:0007669"/>
    <property type="project" value="UniProtKB-KW"/>
</dbReference>
<evidence type="ECO:0000259" key="7">
    <source>
        <dbReference type="Pfam" id="PF00884"/>
    </source>
</evidence>
<organism evidence="8 9">
    <name type="scientific">Rubripirellula reticaptiva</name>
    <dbReference type="NCBI Taxonomy" id="2528013"/>
    <lineage>
        <taxon>Bacteria</taxon>
        <taxon>Pseudomonadati</taxon>
        <taxon>Planctomycetota</taxon>
        <taxon>Planctomycetia</taxon>
        <taxon>Pirellulales</taxon>
        <taxon>Pirellulaceae</taxon>
        <taxon>Rubripirellula</taxon>
    </lineage>
</organism>
<dbReference type="EMBL" id="SJPX01000003">
    <property type="protein sequence ID" value="TWU51996.1"/>
    <property type="molecule type" value="Genomic_DNA"/>
</dbReference>
<comment type="caution">
    <text evidence="8">The sequence shown here is derived from an EMBL/GenBank/DDBJ whole genome shotgun (WGS) entry which is preliminary data.</text>
</comment>
<dbReference type="SUPFAM" id="SSF53649">
    <property type="entry name" value="Alkaline phosphatase-like"/>
    <property type="match status" value="1"/>
</dbReference>
<dbReference type="RefSeq" id="WP_146535229.1">
    <property type="nucleotide sequence ID" value="NZ_SJPX01000003.1"/>
</dbReference>
<dbReference type="Proteomes" id="UP000317977">
    <property type="component" value="Unassembled WGS sequence"/>
</dbReference>
<dbReference type="GO" id="GO:0004423">
    <property type="term" value="F:iduronate-2-sulfatase activity"/>
    <property type="evidence" value="ECO:0007669"/>
    <property type="project" value="InterPro"/>
</dbReference>
<keyword evidence="5 8" id="KW-0378">Hydrolase</keyword>
<dbReference type="EC" id="3.1.6.1" evidence="8"/>
<dbReference type="Gene3D" id="3.40.720.10">
    <property type="entry name" value="Alkaline Phosphatase, subunit A"/>
    <property type="match status" value="1"/>
</dbReference>
<evidence type="ECO:0000256" key="5">
    <source>
        <dbReference type="ARBA" id="ARBA00022801"/>
    </source>
</evidence>
<gene>
    <name evidence="8" type="ORF">Poly59_35930</name>
</gene>
<sequence>MCNYFLRFGRWSTVWPLALLVILLASGQRCRAKADQPNVLFISVDDLACSLGCYGDLIARTPNIDRLASTGTCFQRAYCQLPLCNPTRASVMTGLRPDTIKVYDLDRHFRDEVPNVVTLPQAFQQAGYFSARVGKIYHYNVPASIGTDGFDDPPSWNQTVNPKGRDKTDEALVFNAEPHRKISGSLSWLAADGADAEQTDGMIATEAIKIMRERKGTPFFLGVGFFRPHTPYIAPNKYFDMYPIDELRLPFSPKDDRSDIPVAAFAHNCPVPNYGLDETTLLRATQAYYACVSFIDAQIGRLLGALDELKIANKTIVVLWSDHGYHLGEHDGVWQKRTLFEQGSRSPLIVRSPYQKSNGATDRVVEFVDIYPTLTDLAGINSPAGLAGRSLRALMDDPIVDWDGYAVTQILRPADSRLPKQVMGCSIRTDRYRYTEWGEGTYGAELYDHHADPNEFNNLASDPDARAKHVIERLTPMLRGRASGKTPTVMINPERL</sequence>
<evidence type="ECO:0000256" key="1">
    <source>
        <dbReference type="ARBA" id="ARBA00001913"/>
    </source>
</evidence>